<dbReference type="PROSITE" id="PS00061">
    <property type="entry name" value="ADH_SHORT"/>
    <property type="match status" value="1"/>
</dbReference>
<dbReference type="EMBL" id="MU006111">
    <property type="protein sequence ID" value="KAF2835117.1"/>
    <property type="molecule type" value="Genomic_DNA"/>
</dbReference>
<gene>
    <name evidence="6" type="ORF">M501DRAFT_999407</name>
</gene>
<comment type="similarity">
    <text evidence="1 4">Belongs to the short-chain dehydrogenases/reductases (SDR) family.</text>
</comment>
<comment type="caution">
    <text evidence="6">The sequence shown here is derived from an EMBL/GenBank/DDBJ whole genome shotgun (WGS) entry which is preliminary data.</text>
</comment>
<evidence type="ECO:0000256" key="4">
    <source>
        <dbReference type="RuleBase" id="RU000363"/>
    </source>
</evidence>
<keyword evidence="5" id="KW-0732">Signal</keyword>
<dbReference type="AlphaFoldDB" id="A0A9P4S4J3"/>
<dbReference type="PANTHER" id="PTHR43618:SF18">
    <property type="entry name" value="SHORT CHAIN DEHYDROGENASE_REDUCTASE FAMILY (AFU_ORTHOLOGUE AFUA_5G12480)"/>
    <property type="match status" value="1"/>
</dbReference>
<keyword evidence="2" id="KW-0521">NADP</keyword>
<keyword evidence="3" id="KW-0560">Oxidoreductase</keyword>
<dbReference type="Gene3D" id="3.40.50.720">
    <property type="entry name" value="NAD(P)-binding Rossmann-like Domain"/>
    <property type="match status" value="1"/>
</dbReference>
<accession>A0A9P4S4J3</accession>
<sequence>MLINIALGIGLIFASALLRSSPKRIYILGRRLSVLQDAASSLDPGSKVVVPLQCDVTDQSSVSKVVEHVEKDVGWVDVLINNAGILGPNHKAIYQADTMDQLQDTLLKDWTEWDTTFRINSSAVIGMTGGFLGLLDAGNIRRGWQGGKVVDGQPRKRNLNAVNWEPEGDAKDERTSQIITVSSIAAFNRYVTAGLAYSASKAAAVHLGKMLSGILAPWGIRSNVVCPGIYPSDMTAGGKTEFRVHEVPAGRPGDAEDLAGVILYLVGKGGAYVNGNVQITDGGRLSMHPATY</sequence>
<evidence type="ECO:0000256" key="3">
    <source>
        <dbReference type="ARBA" id="ARBA00023002"/>
    </source>
</evidence>
<proteinExistence type="inferred from homology"/>
<dbReference type="InterPro" id="IPR052178">
    <property type="entry name" value="Sec_Metab_Biosynth_SDR"/>
</dbReference>
<dbReference type="GO" id="GO:0016491">
    <property type="term" value="F:oxidoreductase activity"/>
    <property type="evidence" value="ECO:0007669"/>
    <property type="project" value="UniProtKB-KW"/>
</dbReference>
<name>A0A9P4S4J3_9PEZI</name>
<dbReference type="InterPro" id="IPR036291">
    <property type="entry name" value="NAD(P)-bd_dom_sf"/>
</dbReference>
<evidence type="ECO:0000256" key="1">
    <source>
        <dbReference type="ARBA" id="ARBA00006484"/>
    </source>
</evidence>
<dbReference type="Pfam" id="PF13561">
    <property type="entry name" value="adh_short_C2"/>
    <property type="match status" value="1"/>
</dbReference>
<feature type="chain" id="PRO_5040383053" evidence="5">
    <location>
        <begin position="17"/>
        <end position="292"/>
    </location>
</feature>
<evidence type="ECO:0000313" key="7">
    <source>
        <dbReference type="Proteomes" id="UP000799429"/>
    </source>
</evidence>
<evidence type="ECO:0000256" key="2">
    <source>
        <dbReference type="ARBA" id="ARBA00022857"/>
    </source>
</evidence>
<organism evidence="6 7">
    <name type="scientific">Patellaria atrata CBS 101060</name>
    <dbReference type="NCBI Taxonomy" id="1346257"/>
    <lineage>
        <taxon>Eukaryota</taxon>
        <taxon>Fungi</taxon>
        <taxon>Dikarya</taxon>
        <taxon>Ascomycota</taxon>
        <taxon>Pezizomycotina</taxon>
        <taxon>Dothideomycetes</taxon>
        <taxon>Dothideomycetes incertae sedis</taxon>
        <taxon>Patellariales</taxon>
        <taxon>Patellariaceae</taxon>
        <taxon>Patellaria</taxon>
    </lineage>
</organism>
<dbReference type="InterPro" id="IPR020904">
    <property type="entry name" value="Sc_DH/Rdtase_CS"/>
</dbReference>
<keyword evidence="7" id="KW-1185">Reference proteome</keyword>
<dbReference type="PRINTS" id="PR00080">
    <property type="entry name" value="SDRFAMILY"/>
</dbReference>
<dbReference type="PRINTS" id="PR00081">
    <property type="entry name" value="GDHRDH"/>
</dbReference>
<dbReference type="Pfam" id="PF00106">
    <property type="entry name" value="adh_short"/>
    <property type="match status" value="1"/>
</dbReference>
<reference evidence="6" key="1">
    <citation type="journal article" date="2020" name="Stud. Mycol.">
        <title>101 Dothideomycetes genomes: a test case for predicting lifestyles and emergence of pathogens.</title>
        <authorList>
            <person name="Haridas S."/>
            <person name="Albert R."/>
            <person name="Binder M."/>
            <person name="Bloem J."/>
            <person name="Labutti K."/>
            <person name="Salamov A."/>
            <person name="Andreopoulos B."/>
            <person name="Baker S."/>
            <person name="Barry K."/>
            <person name="Bills G."/>
            <person name="Bluhm B."/>
            <person name="Cannon C."/>
            <person name="Castanera R."/>
            <person name="Culley D."/>
            <person name="Daum C."/>
            <person name="Ezra D."/>
            <person name="Gonzalez J."/>
            <person name="Henrissat B."/>
            <person name="Kuo A."/>
            <person name="Liang C."/>
            <person name="Lipzen A."/>
            <person name="Lutzoni F."/>
            <person name="Magnuson J."/>
            <person name="Mondo S."/>
            <person name="Nolan M."/>
            <person name="Ohm R."/>
            <person name="Pangilinan J."/>
            <person name="Park H.-J."/>
            <person name="Ramirez L."/>
            <person name="Alfaro M."/>
            <person name="Sun H."/>
            <person name="Tritt A."/>
            <person name="Yoshinaga Y."/>
            <person name="Zwiers L.-H."/>
            <person name="Turgeon B."/>
            <person name="Goodwin S."/>
            <person name="Spatafora J."/>
            <person name="Crous P."/>
            <person name="Grigoriev I."/>
        </authorList>
    </citation>
    <scope>NUCLEOTIDE SEQUENCE</scope>
    <source>
        <strain evidence="6">CBS 101060</strain>
    </source>
</reference>
<dbReference type="Proteomes" id="UP000799429">
    <property type="component" value="Unassembled WGS sequence"/>
</dbReference>
<dbReference type="CDD" id="cd05233">
    <property type="entry name" value="SDR_c"/>
    <property type="match status" value="1"/>
</dbReference>
<dbReference type="SUPFAM" id="SSF51735">
    <property type="entry name" value="NAD(P)-binding Rossmann-fold domains"/>
    <property type="match status" value="1"/>
</dbReference>
<dbReference type="PANTHER" id="PTHR43618">
    <property type="entry name" value="7-ALPHA-HYDROXYSTEROID DEHYDROGENASE"/>
    <property type="match status" value="1"/>
</dbReference>
<feature type="signal peptide" evidence="5">
    <location>
        <begin position="1"/>
        <end position="16"/>
    </location>
</feature>
<evidence type="ECO:0000313" key="6">
    <source>
        <dbReference type="EMBL" id="KAF2835117.1"/>
    </source>
</evidence>
<dbReference type="InterPro" id="IPR002347">
    <property type="entry name" value="SDR_fam"/>
</dbReference>
<protein>
    <submittedName>
        <fullName evidence="6">NAD(P)-binding protein</fullName>
    </submittedName>
</protein>
<dbReference type="OrthoDB" id="2898618at2759"/>
<evidence type="ECO:0000256" key="5">
    <source>
        <dbReference type="SAM" id="SignalP"/>
    </source>
</evidence>